<keyword evidence="3" id="KW-1185">Reference proteome</keyword>
<dbReference type="OrthoDB" id="9217641at2759"/>
<dbReference type="Proteomes" id="UP000287033">
    <property type="component" value="Unassembled WGS sequence"/>
</dbReference>
<feature type="region of interest" description="Disordered" evidence="1">
    <location>
        <begin position="27"/>
        <end position="67"/>
    </location>
</feature>
<evidence type="ECO:0000256" key="1">
    <source>
        <dbReference type="SAM" id="MobiDB-lite"/>
    </source>
</evidence>
<protein>
    <submittedName>
        <fullName evidence="2">Uncharacterized protein</fullName>
    </submittedName>
</protein>
<feature type="compositionally biased region" description="Basic and acidic residues" evidence="1">
    <location>
        <begin position="48"/>
        <end position="61"/>
    </location>
</feature>
<organism evidence="2 3">
    <name type="scientific">Chiloscyllium punctatum</name>
    <name type="common">Brownbanded bambooshark</name>
    <name type="synonym">Hemiscyllium punctatum</name>
    <dbReference type="NCBI Taxonomy" id="137246"/>
    <lineage>
        <taxon>Eukaryota</taxon>
        <taxon>Metazoa</taxon>
        <taxon>Chordata</taxon>
        <taxon>Craniata</taxon>
        <taxon>Vertebrata</taxon>
        <taxon>Chondrichthyes</taxon>
        <taxon>Elasmobranchii</taxon>
        <taxon>Galeomorphii</taxon>
        <taxon>Galeoidea</taxon>
        <taxon>Orectolobiformes</taxon>
        <taxon>Hemiscylliidae</taxon>
        <taxon>Chiloscyllium</taxon>
    </lineage>
</organism>
<sequence length="101" mass="11456">MNDSIKILLRSPLQLFFSVANEKTDRNPRPVERFARSKSQTSLRHSGARFEGKDEKRKEKIGNAVDSQNPEEVLAEEFLSVDNPDALEKAAIRLAITCEKQ</sequence>
<dbReference type="AlphaFoldDB" id="A0A401RN79"/>
<name>A0A401RN79_CHIPU</name>
<proteinExistence type="predicted"/>
<dbReference type="EMBL" id="BEZZ01000001">
    <property type="protein sequence ID" value="GCC19556.1"/>
    <property type="molecule type" value="Genomic_DNA"/>
</dbReference>
<dbReference type="STRING" id="137246.A0A401RN79"/>
<comment type="caution">
    <text evidence="2">The sequence shown here is derived from an EMBL/GenBank/DDBJ whole genome shotgun (WGS) entry which is preliminary data.</text>
</comment>
<evidence type="ECO:0000313" key="2">
    <source>
        <dbReference type="EMBL" id="GCC19556.1"/>
    </source>
</evidence>
<evidence type="ECO:0000313" key="3">
    <source>
        <dbReference type="Proteomes" id="UP000287033"/>
    </source>
</evidence>
<accession>A0A401RN79</accession>
<reference evidence="2 3" key="1">
    <citation type="journal article" date="2018" name="Nat. Ecol. Evol.">
        <title>Shark genomes provide insights into elasmobranch evolution and the origin of vertebrates.</title>
        <authorList>
            <person name="Hara Y"/>
            <person name="Yamaguchi K"/>
            <person name="Onimaru K"/>
            <person name="Kadota M"/>
            <person name="Koyanagi M"/>
            <person name="Keeley SD"/>
            <person name="Tatsumi K"/>
            <person name="Tanaka K"/>
            <person name="Motone F"/>
            <person name="Kageyama Y"/>
            <person name="Nozu R"/>
            <person name="Adachi N"/>
            <person name="Nishimura O"/>
            <person name="Nakagawa R"/>
            <person name="Tanegashima C"/>
            <person name="Kiyatake I"/>
            <person name="Matsumoto R"/>
            <person name="Murakumo K"/>
            <person name="Nishida K"/>
            <person name="Terakita A"/>
            <person name="Kuratani S"/>
            <person name="Sato K"/>
            <person name="Hyodo S Kuraku.S."/>
        </authorList>
    </citation>
    <scope>NUCLEOTIDE SEQUENCE [LARGE SCALE GENOMIC DNA]</scope>
</reference>
<gene>
    <name evidence="2" type="ORF">chiPu_0000068</name>
</gene>